<gene>
    <name evidence="2" type="ORF">FHR82_006637</name>
</gene>
<dbReference type="Proteomes" id="UP000520767">
    <property type="component" value="Unassembled WGS sequence"/>
</dbReference>
<evidence type="ECO:0000313" key="3">
    <source>
        <dbReference type="Proteomes" id="UP000520767"/>
    </source>
</evidence>
<evidence type="ECO:0000313" key="2">
    <source>
        <dbReference type="EMBL" id="MBB4910379.1"/>
    </source>
</evidence>
<feature type="transmembrane region" description="Helical" evidence="1">
    <location>
        <begin position="6"/>
        <end position="24"/>
    </location>
</feature>
<keyword evidence="3" id="KW-1185">Reference proteome</keyword>
<dbReference type="RefSeq" id="WP_184814434.1">
    <property type="nucleotide sequence ID" value="NZ_JACHJQ010000007.1"/>
</dbReference>
<keyword evidence="1" id="KW-0472">Membrane</keyword>
<protein>
    <submittedName>
        <fullName evidence="2">Truncated hemoglobin YjbI</fullName>
    </submittedName>
</protein>
<keyword evidence="1" id="KW-0812">Transmembrane</keyword>
<reference evidence="2 3" key="1">
    <citation type="submission" date="2020-08" db="EMBL/GenBank/DDBJ databases">
        <title>Genomic Encyclopedia of Type Strains, Phase III (KMG-III): the genomes of soil and plant-associated and newly described type strains.</title>
        <authorList>
            <person name="Whitman W."/>
        </authorList>
    </citation>
    <scope>NUCLEOTIDE SEQUENCE [LARGE SCALE GENOMIC DNA]</scope>
    <source>
        <strain evidence="2 3">CECT 8960</strain>
    </source>
</reference>
<keyword evidence="1" id="KW-1133">Transmembrane helix</keyword>
<proteinExistence type="predicted"/>
<dbReference type="EMBL" id="JACHJQ010000007">
    <property type="protein sequence ID" value="MBB4910379.1"/>
    <property type="molecule type" value="Genomic_DNA"/>
</dbReference>
<dbReference type="AlphaFoldDB" id="A0A7W7VHN4"/>
<accession>A0A7W7VHN4</accession>
<name>A0A7W7VHN4_9PSEU</name>
<comment type="caution">
    <text evidence="2">The sequence shown here is derived from an EMBL/GenBank/DDBJ whole genome shotgun (WGS) entry which is preliminary data.</text>
</comment>
<sequence length="224" mass="23557">MTALMFLLVVIGLLALVTVPFMIISTRRQQAALPQSVGGRQPLLGSAAQVWVSRGERVLRELTASLGEQPGFATLAADATQVVMELRVTAAQVAELDHTISRIPVPSLEDERAALAGAIAEADGAPAQADLVRAHQAVSARLAAAARQRETRDALLAKMQATVMEFERARDELAELITGATSALSTNSDAAADLTGRLDGLREGLVEVRRATDPEIGPAGQGHP</sequence>
<organism evidence="2 3">
    <name type="scientific">Actinophytocola algeriensis</name>
    <dbReference type="NCBI Taxonomy" id="1768010"/>
    <lineage>
        <taxon>Bacteria</taxon>
        <taxon>Bacillati</taxon>
        <taxon>Actinomycetota</taxon>
        <taxon>Actinomycetes</taxon>
        <taxon>Pseudonocardiales</taxon>
        <taxon>Pseudonocardiaceae</taxon>
    </lineage>
</organism>
<evidence type="ECO:0000256" key="1">
    <source>
        <dbReference type="SAM" id="Phobius"/>
    </source>
</evidence>